<dbReference type="Proteomes" id="UP000095281">
    <property type="component" value="Unplaced"/>
</dbReference>
<evidence type="ECO:0000313" key="3">
    <source>
        <dbReference type="WBParaSite" id="MhA1_Contig2356.frz3.gene6"/>
    </source>
</evidence>
<evidence type="ECO:0000313" key="2">
    <source>
        <dbReference type="Proteomes" id="UP000095281"/>
    </source>
</evidence>
<feature type="transmembrane region" description="Helical" evidence="1">
    <location>
        <begin position="6"/>
        <end position="25"/>
    </location>
</feature>
<keyword evidence="1" id="KW-0472">Membrane</keyword>
<name>A0A1I8BH20_MELHA</name>
<keyword evidence="2" id="KW-1185">Reference proteome</keyword>
<keyword evidence="1" id="KW-1133">Transmembrane helix</keyword>
<dbReference type="WBParaSite" id="MhA1_Contig2356.frz3.gene6">
    <property type="protein sequence ID" value="MhA1_Contig2356.frz3.gene6"/>
    <property type="gene ID" value="MhA1_Contig2356.frz3.gene6"/>
</dbReference>
<protein>
    <submittedName>
        <fullName evidence="3">Uncharacterized protein</fullName>
    </submittedName>
</protein>
<organism evidence="2 3">
    <name type="scientific">Meloidogyne hapla</name>
    <name type="common">Root-knot nematode worm</name>
    <dbReference type="NCBI Taxonomy" id="6305"/>
    <lineage>
        <taxon>Eukaryota</taxon>
        <taxon>Metazoa</taxon>
        <taxon>Ecdysozoa</taxon>
        <taxon>Nematoda</taxon>
        <taxon>Chromadorea</taxon>
        <taxon>Rhabditida</taxon>
        <taxon>Tylenchina</taxon>
        <taxon>Tylenchomorpha</taxon>
        <taxon>Tylenchoidea</taxon>
        <taxon>Meloidogynidae</taxon>
        <taxon>Meloidogyninae</taxon>
        <taxon>Meloidogyne</taxon>
    </lineage>
</organism>
<keyword evidence="1" id="KW-0812">Transmembrane</keyword>
<sequence length="131" mass="14641">MYYFNINIQNLYILLIIIFFLINDWSNDLSVNAKFQRHGNSRPPFPAHPPRIFPNVKSRPNPSISRGRPITNAAIHQNFGVRGRNLPLTSSRKSFAQLRAPAAPSFKHRPLASIADIPLNLIFTPGAPGTG</sequence>
<accession>A0A1I8BH20</accession>
<dbReference type="AlphaFoldDB" id="A0A1I8BH20"/>
<reference evidence="3" key="1">
    <citation type="submission" date="2016-11" db="UniProtKB">
        <authorList>
            <consortium name="WormBaseParasite"/>
        </authorList>
    </citation>
    <scope>IDENTIFICATION</scope>
</reference>
<evidence type="ECO:0000256" key="1">
    <source>
        <dbReference type="SAM" id="Phobius"/>
    </source>
</evidence>
<proteinExistence type="predicted"/>